<evidence type="ECO:0000256" key="1">
    <source>
        <dbReference type="SAM" id="MobiDB-lite"/>
    </source>
</evidence>
<reference evidence="2 3" key="1">
    <citation type="journal article" date="2015" name="Proc. Natl. Acad. Sci. U.S.A.">
        <title>The resurrection genome of Boea hygrometrica: A blueprint for survival of dehydration.</title>
        <authorList>
            <person name="Xiao L."/>
            <person name="Yang G."/>
            <person name="Zhang L."/>
            <person name="Yang X."/>
            <person name="Zhao S."/>
            <person name="Ji Z."/>
            <person name="Zhou Q."/>
            <person name="Hu M."/>
            <person name="Wang Y."/>
            <person name="Chen M."/>
            <person name="Xu Y."/>
            <person name="Jin H."/>
            <person name="Xiao X."/>
            <person name="Hu G."/>
            <person name="Bao F."/>
            <person name="Hu Y."/>
            <person name="Wan P."/>
            <person name="Li L."/>
            <person name="Deng X."/>
            <person name="Kuang T."/>
            <person name="Xiang C."/>
            <person name="Zhu J.K."/>
            <person name="Oliver M.J."/>
            <person name="He Y."/>
        </authorList>
    </citation>
    <scope>NUCLEOTIDE SEQUENCE [LARGE SCALE GENOMIC DNA]</scope>
    <source>
        <strain evidence="3">cv. XS01</strain>
    </source>
</reference>
<gene>
    <name evidence="2" type="ORF">F511_32487</name>
</gene>
<protein>
    <submittedName>
        <fullName evidence="2">5-epiaristolochene 1,3-dihydroxylase-like</fullName>
    </submittedName>
</protein>
<name>A0A2Z7D9Z7_9LAMI</name>
<dbReference type="Proteomes" id="UP000250235">
    <property type="component" value="Unassembled WGS sequence"/>
</dbReference>
<organism evidence="2 3">
    <name type="scientific">Dorcoceras hygrometricum</name>
    <dbReference type="NCBI Taxonomy" id="472368"/>
    <lineage>
        <taxon>Eukaryota</taxon>
        <taxon>Viridiplantae</taxon>
        <taxon>Streptophyta</taxon>
        <taxon>Embryophyta</taxon>
        <taxon>Tracheophyta</taxon>
        <taxon>Spermatophyta</taxon>
        <taxon>Magnoliopsida</taxon>
        <taxon>eudicotyledons</taxon>
        <taxon>Gunneridae</taxon>
        <taxon>Pentapetalae</taxon>
        <taxon>asterids</taxon>
        <taxon>lamiids</taxon>
        <taxon>Lamiales</taxon>
        <taxon>Gesneriaceae</taxon>
        <taxon>Didymocarpoideae</taxon>
        <taxon>Trichosporeae</taxon>
        <taxon>Loxocarpinae</taxon>
        <taxon>Dorcoceras</taxon>
    </lineage>
</organism>
<feature type="region of interest" description="Disordered" evidence="1">
    <location>
        <begin position="221"/>
        <end position="241"/>
    </location>
</feature>
<dbReference type="EMBL" id="KQ989574">
    <property type="protein sequence ID" value="KZV54198.1"/>
    <property type="molecule type" value="Genomic_DNA"/>
</dbReference>
<proteinExistence type="predicted"/>
<keyword evidence="3" id="KW-1185">Reference proteome</keyword>
<evidence type="ECO:0000313" key="2">
    <source>
        <dbReference type="EMBL" id="KZV54198.1"/>
    </source>
</evidence>
<accession>A0A2Z7D9Z7</accession>
<evidence type="ECO:0000313" key="3">
    <source>
        <dbReference type="Proteomes" id="UP000250235"/>
    </source>
</evidence>
<sequence>MGPHAARATRAHGAATYAHSARMVAGHRHCSCVQLQCPSPARYPSLGSDTTIVVVADPDPVTFLMSRRLAQTRFTWNLALQRDTASHGLTTIVTPKSQFRTYPSDQDASLKLGRPYPHFDGPIDKERVQNTQFEIYVARTQFVVIVAQRLEGSDVSFEGEICWLKRVDTRASGKSTRVHSAVNDEDRRKLVVCVVPEKSNAIIGVVTAGFERLPPSCDGLRGSEDHGPMISPVDTPCGYRG</sequence>
<dbReference type="AlphaFoldDB" id="A0A2Z7D9Z7"/>